<dbReference type="InterPro" id="IPR010653">
    <property type="entry name" value="NlpB/DapX"/>
</dbReference>
<comment type="caution">
    <text evidence="1">The sequence shown here is derived from an EMBL/GenBank/DDBJ whole genome shotgun (WGS) entry which is preliminary data.</text>
</comment>
<organism evidence="1">
    <name type="scientific">invertebrate metagenome</name>
    <dbReference type="NCBI Taxonomy" id="1711999"/>
    <lineage>
        <taxon>unclassified sequences</taxon>
        <taxon>metagenomes</taxon>
        <taxon>organismal metagenomes</taxon>
    </lineage>
</organism>
<protein>
    <submittedName>
        <fullName evidence="1">Outer membrane protein assembly factor BamC</fullName>
    </submittedName>
</protein>
<dbReference type="Pfam" id="PF06804">
    <property type="entry name" value="Lipoprotein_18"/>
    <property type="match status" value="1"/>
</dbReference>
<evidence type="ECO:0000313" key="1">
    <source>
        <dbReference type="EMBL" id="PJE80038.1"/>
    </source>
</evidence>
<dbReference type="InterPro" id="IPR042268">
    <property type="entry name" value="BamC_C"/>
</dbReference>
<dbReference type="EMBL" id="NSIT01000035">
    <property type="protein sequence ID" value="PJE80038.1"/>
    <property type="molecule type" value="Genomic_DNA"/>
</dbReference>
<gene>
    <name evidence="1" type="primary">bamC</name>
    <name evidence="1" type="ORF">CI610_00977</name>
</gene>
<reference evidence="1" key="1">
    <citation type="journal article" date="2017" name="Appl. Environ. Microbiol.">
        <title>Molecular characterization of an Endozoicomonas-like organism causing infection in king scallop Pecten maximus L.</title>
        <authorList>
            <person name="Cano I."/>
            <person name="van Aerle R."/>
            <person name="Ross S."/>
            <person name="Verner-Jeffreys D.W."/>
            <person name="Paley R.K."/>
            <person name="Rimmer G."/>
            <person name="Ryder D."/>
            <person name="Hooper P."/>
            <person name="Stone D."/>
            <person name="Feist S.W."/>
        </authorList>
    </citation>
    <scope>NUCLEOTIDE SEQUENCE</scope>
</reference>
<accession>A0A2H9TA89</accession>
<dbReference type="Gene3D" id="3.30.310.170">
    <property type="entry name" value="Outer membrane protein assembly factor BamC"/>
    <property type="match status" value="2"/>
</dbReference>
<proteinExistence type="predicted"/>
<dbReference type="PROSITE" id="PS51257">
    <property type="entry name" value="PROKAR_LIPOPROTEIN"/>
    <property type="match status" value="1"/>
</dbReference>
<dbReference type="AlphaFoldDB" id="A0A2H9TA89"/>
<name>A0A2H9TA89_9ZZZZ</name>
<sequence length="388" mass="42853">MRYASTFLLLPLAASVLGLAGCANPFGQEGYFRDKSGDYADAKLMKTMEIPKGMDTLPIGDQLVIPEISPQARPVTSSSDHFVVPRPELQITQPDGNVYRIEADGNSRWLQVNRSFDDVWADIVRYLDAHGIAVSHKSKSAGTMESVWLIRSDKDKPDVLEAILGKWLDTDDFDTVRERIRITVKSAHMNGMTLVTVVHQGSKDGSSKESKKTEALSWNNMGERSQKTVQALLGDMMIFMAKDSGTRDALVSYQDKPVKLMERSEVDVDGGGNPVLNVRGVSFSHGWNAVGDALSRSGIKVIDKNRDAGLYYLSMSDVEKAVEPEPGFFSKLFGSKKKSDTPESSDIFHLRVSVLGDMIQVSLEKDSLTSVPARESGQLLKQIRQHLQ</sequence>